<sequence length="196" mass="21571">MCQSMPTPHPAIYCPAVKSNGEPCMLCDMTFKGYVLGPDAVVDPLLEGYSPTPTENTCTCWLCTAPKIQKPQPEYRQAVSVERQVKKSVATRVKDWLCANDGHGGGYPESSSGDLPAWDIGADDPNRQRKTVSPFSTLEYVLELVAQWTSAMRSAKPVTRALPRCIKTWFAKLNVDVPNRRALKMLAPDDARARAG</sequence>
<evidence type="ECO:0000313" key="1">
    <source>
        <dbReference type="EMBL" id="EPQ57197.1"/>
    </source>
</evidence>
<organism evidence="1 2">
    <name type="scientific">Gloeophyllum trabeum (strain ATCC 11539 / FP-39264 / Madison 617)</name>
    <name type="common">Brown rot fungus</name>
    <dbReference type="NCBI Taxonomy" id="670483"/>
    <lineage>
        <taxon>Eukaryota</taxon>
        <taxon>Fungi</taxon>
        <taxon>Dikarya</taxon>
        <taxon>Basidiomycota</taxon>
        <taxon>Agaricomycotina</taxon>
        <taxon>Agaricomycetes</taxon>
        <taxon>Gloeophyllales</taxon>
        <taxon>Gloeophyllaceae</taxon>
        <taxon>Gloeophyllum</taxon>
    </lineage>
</organism>
<keyword evidence="2" id="KW-1185">Reference proteome</keyword>
<proteinExistence type="predicted"/>
<dbReference type="RefSeq" id="XP_007864335.1">
    <property type="nucleotide sequence ID" value="XM_007866144.1"/>
</dbReference>
<gene>
    <name evidence="1" type="ORF">GLOTRDRAFT_92319</name>
</gene>
<dbReference type="KEGG" id="gtr:GLOTRDRAFT_92319"/>
<protein>
    <submittedName>
        <fullName evidence="1">Uncharacterized protein</fullName>
    </submittedName>
</protein>
<evidence type="ECO:0000313" key="2">
    <source>
        <dbReference type="Proteomes" id="UP000030669"/>
    </source>
</evidence>
<dbReference type="AlphaFoldDB" id="S7QCW4"/>
<dbReference type="OrthoDB" id="10494394at2759"/>
<name>S7QCW4_GLOTA</name>
<dbReference type="Proteomes" id="UP000030669">
    <property type="component" value="Unassembled WGS sequence"/>
</dbReference>
<dbReference type="HOGENOM" id="CLU_1390375_0_0_1"/>
<dbReference type="EMBL" id="KB469299">
    <property type="protein sequence ID" value="EPQ57197.1"/>
    <property type="molecule type" value="Genomic_DNA"/>
</dbReference>
<dbReference type="GeneID" id="19309375"/>
<reference evidence="1 2" key="1">
    <citation type="journal article" date="2012" name="Science">
        <title>The Paleozoic origin of enzymatic lignin decomposition reconstructed from 31 fungal genomes.</title>
        <authorList>
            <person name="Floudas D."/>
            <person name="Binder M."/>
            <person name="Riley R."/>
            <person name="Barry K."/>
            <person name="Blanchette R.A."/>
            <person name="Henrissat B."/>
            <person name="Martinez A.T."/>
            <person name="Otillar R."/>
            <person name="Spatafora J.W."/>
            <person name="Yadav J.S."/>
            <person name="Aerts A."/>
            <person name="Benoit I."/>
            <person name="Boyd A."/>
            <person name="Carlson A."/>
            <person name="Copeland A."/>
            <person name="Coutinho P.M."/>
            <person name="de Vries R.P."/>
            <person name="Ferreira P."/>
            <person name="Findley K."/>
            <person name="Foster B."/>
            <person name="Gaskell J."/>
            <person name="Glotzer D."/>
            <person name="Gorecki P."/>
            <person name="Heitman J."/>
            <person name="Hesse C."/>
            <person name="Hori C."/>
            <person name="Igarashi K."/>
            <person name="Jurgens J.A."/>
            <person name="Kallen N."/>
            <person name="Kersten P."/>
            <person name="Kohler A."/>
            <person name="Kuees U."/>
            <person name="Kumar T.K.A."/>
            <person name="Kuo A."/>
            <person name="LaButti K."/>
            <person name="Larrondo L.F."/>
            <person name="Lindquist E."/>
            <person name="Ling A."/>
            <person name="Lombard V."/>
            <person name="Lucas S."/>
            <person name="Lundell T."/>
            <person name="Martin R."/>
            <person name="McLaughlin D.J."/>
            <person name="Morgenstern I."/>
            <person name="Morin E."/>
            <person name="Murat C."/>
            <person name="Nagy L.G."/>
            <person name="Nolan M."/>
            <person name="Ohm R.A."/>
            <person name="Patyshakuliyeva A."/>
            <person name="Rokas A."/>
            <person name="Ruiz-Duenas F.J."/>
            <person name="Sabat G."/>
            <person name="Salamov A."/>
            <person name="Samejima M."/>
            <person name="Schmutz J."/>
            <person name="Slot J.C."/>
            <person name="St John F."/>
            <person name="Stenlid J."/>
            <person name="Sun H."/>
            <person name="Sun S."/>
            <person name="Syed K."/>
            <person name="Tsang A."/>
            <person name="Wiebenga A."/>
            <person name="Young D."/>
            <person name="Pisabarro A."/>
            <person name="Eastwood D.C."/>
            <person name="Martin F."/>
            <person name="Cullen D."/>
            <person name="Grigoriev I.V."/>
            <person name="Hibbett D.S."/>
        </authorList>
    </citation>
    <scope>NUCLEOTIDE SEQUENCE [LARGE SCALE GENOMIC DNA]</scope>
    <source>
        <strain evidence="1 2">ATCC 11539</strain>
    </source>
</reference>
<accession>S7QCW4</accession>